<name>A0A8E2WBZ3_RHILI</name>
<keyword evidence="1" id="KW-1133">Transmembrane helix</keyword>
<sequence>MAFALFAYYGVYRYVKRNLLLHMNLNDNQIRMSLDSYVFGKSIPNRIKLLYIAFEFCIPAVAVLFGVCAFEAHRVDMVVLLGLVTVLGLMAAFGGLYKMIKTNQEPAPFA</sequence>
<evidence type="ECO:0000313" key="2">
    <source>
        <dbReference type="EMBL" id="PWJ88889.1"/>
    </source>
</evidence>
<protein>
    <submittedName>
        <fullName evidence="2">Uncharacterized protein</fullName>
    </submittedName>
</protein>
<reference evidence="2 3" key="1">
    <citation type="submission" date="2018-05" db="EMBL/GenBank/DDBJ databases">
        <title>Genomic Encyclopedia of Type Strains, Phase IV (KMG-IV): sequencing the most valuable type-strain genomes for metagenomic binning, comparative biology and taxonomic classification.</title>
        <authorList>
            <person name="Goeker M."/>
        </authorList>
    </citation>
    <scope>NUCLEOTIDE SEQUENCE [LARGE SCALE GENOMIC DNA]</scope>
    <source>
        <strain evidence="2 3">DSM 2626</strain>
    </source>
</reference>
<feature type="transmembrane region" description="Helical" evidence="1">
    <location>
        <begin position="78"/>
        <end position="97"/>
    </location>
</feature>
<feature type="transmembrane region" description="Helical" evidence="1">
    <location>
        <begin position="49"/>
        <end position="72"/>
    </location>
</feature>
<accession>A0A8E2WBZ3</accession>
<evidence type="ECO:0000256" key="1">
    <source>
        <dbReference type="SAM" id="Phobius"/>
    </source>
</evidence>
<keyword evidence="1" id="KW-0472">Membrane</keyword>
<keyword evidence="1" id="KW-0812">Transmembrane</keyword>
<evidence type="ECO:0000313" key="3">
    <source>
        <dbReference type="Proteomes" id="UP000245631"/>
    </source>
</evidence>
<organism evidence="2 3">
    <name type="scientific">Rhizobium loti</name>
    <name type="common">Mesorhizobium loti</name>
    <dbReference type="NCBI Taxonomy" id="381"/>
    <lineage>
        <taxon>Bacteria</taxon>
        <taxon>Pseudomonadati</taxon>
        <taxon>Pseudomonadota</taxon>
        <taxon>Alphaproteobacteria</taxon>
        <taxon>Hyphomicrobiales</taxon>
        <taxon>Phyllobacteriaceae</taxon>
        <taxon>Mesorhizobium</taxon>
    </lineage>
</organism>
<proteinExistence type="predicted"/>
<dbReference type="EMBL" id="QGGH01000009">
    <property type="protein sequence ID" value="PWJ88889.1"/>
    <property type="molecule type" value="Genomic_DNA"/>
</dbReference>
<comment type="caution">
    <text evidence="2">The sequence shown here is derived from an EMBL/GenBank/DDBJ whole genome shotgun (WGS) entry which is preliminary data.</text>
</comment>
<dbReference type="AlphaFoldDB" id="A0A8E2WBZ3"/>
<gene>
    <name evidence="2" type="ORF">C8D77_109109</name>
</gene>
<dbReference type="Proteomes" id="UP000245631">
    <property type="component" value="Unassembled WGS sequence"/>
</dbReference>